<accession>A0A3E2NMR9</accession>
<dbReference type="RefSeq" id="WP_117384267.1">
    <property type="nucleotide sequence ID" value="NZ_QWDE01000003.1"/>
</dbReference>
<gene>
    <name evidence="1" type="ORF">DYU05_16645</name>
</gene>
<evidence type="ECO:0000313" key="1">
    <source>
        <dbReference type="EMBL" id="RFZ82243.1"/>
    </source>
</evidence>
<dbReference type="AlphaFoldDB" id="A0A3E2NMR9"/>
<reference evidence="1 2" key="1">
    <citation type="submission" date="2018-08" db="EMBL/GenBank/DDBJ databases">
        <title>Mucilaginibacter terrae sp. nov., isolated from manganese diggings.</title>
        <authorList>
            <person name="Huang Y."/>
            <person name="Zhou Z."/>
        </authorList>
    </citation>
    <scope>NUCLEOTIDE SEQUENCE [LARGE SCALE GENOMIC DNA]</scope>
    <source>
        <strain evidence="1 2">ZH6</strain>
    </source>
</reference>
<dbReference type="EMBL" id="QWDE01000003">
    <property type="protein sequence ID" value="RFZ82243.1"/>
    <property type="molecule type" value="Genomic_DNA"/>
</dbReference>
<evidence type="ECO:0000313" key="2">
    <source>
        <dbReference type="Proteomes" id="UP000260823"/>
    </source>
</evidence>
<dbReference type="SUPFAM" id="SSF53756">
    <property type="entry name" value="UDP-Glycosyltransferase/glycogen phosphorylase"/>
    <property type="match status" value="1"/>
</dbReference>
<comment type="caution">
    <text evidence="1">The sequence shown here is derived from an EMBL/GenBank/DDBJ whole genome shotgun (WGS) entry which is preliminary data.</text>
</comment>
<dbReference type="Pfam" id="PF13692">
    <property type="entry name" value="Glyco_trans_1_4"/>
    <property type="match status" value="1"/>
</dbReference>
<keyword evidence="2" id="KW-1185">Reference proteome</keyword>
<dbReference type="Proteomes" id="UP000260823">
    <property type="component" value="Unassembled WGS sequence"/>
</dbReference>
<name>A0A3E2NMR9_9SPHI</name>
<dbReference type="Gene3D" id="3.40.50.2000">
    <property type="entry name" value="Glycogen Phosphorylase B"/>
    <property type="match status" value="2"/>
</dbReference>
<organism evidence="1 2">
    <name type="scientific">Mucilaginibacter terrenus</name>
    <dbReference type="NCBI Taxonomy" id="2482727"/>
    <lineage>
        <taxon>Bacteria</taxon>
        <taxon>Pseudomonadati</taxon>
        <taxon>Bacteroidota</taxon>
        <taxon>Sphingobacteriia</taxon>
        <taxon>Sphingobacteriales</taxon>
        <taxon>Sphingobacteriaceae</taxon>
        <taxon>Mucilaginibacter</taxon>
    </lineage>
</organism>
<sequence>MAKKVLLITSGQPSLNPRLVKEADALTDAGYHVTVLYAYWNNWGTELDTKLLTQKKWMAIRVGGDPVDKPLAFLKSRMLFKASRLIAEKSGYKIISKYVIARSSKALIEEAKKHNADLYIAHNLGALPAAVEAAKRRTKPCGFDAEDFHRHETSNNVADKDVILKSSIEDRYLPQVNYVTASSPQIAEAYQKIYPNLDPVIVLNVFPKTSNPITKPEQSGVIKLFWFSQTIGNNRGINDVVDALKTLPNEHFELHLLGDVPASSEQFVSLIKDSGINVQFHSTMEADKLTEFSQQFDVGLALEPAFTINNDIALSNKLFTYMQAGLAVIASDTKAQRAFMQANPDLGEVYPKGDYKSLAEILSRYYEDSGRLQLHKATSANLAADRYNWETESKKFLKVVETTISNFNDVSR</sequence>
<dbReference type="GO" id="GO:0016740">
    <property type="term" value="F:transferase activity"/>
    <property type="evidence" value="ECO:0007669"/>
    <property type="project" value="UniProtKB-KW"/>
</dbReference>
<keyword evidence="1" id="KW-0808">Transferase</keyword>
<dbReference type="PANTHER" id="PTHR12526">
    <property type="entry name" value="GLYCOSYLTRANSFERASE"/>
    <property type="match status" value="1"/>
</dbReference>
<proteinExistence type="predicted"/>
<dbReference type="OrthoDB" id="1406894at2"/>
<protein>
    <submittedName>
        <fullName evidence="1">Glycosyltransferase</fullName>
    </submittedName>
</protein>